<reference evidence="1 2" key="1">
    <citation type="journal article" date="2024" name="Commun. Biol.">
        <title>Comparative genomic analysis of thermophilic fungi reveals convergent evolutionary adaptations and gene losses.</title>
        <authorList>
            <person name="Steindorff A.S."/>
            <person name="Aguilar-Pontes M.V."/>
            <person name="Robinson A.J."/>
            <person name="Andreopoulos B."/>
            <person name="LaButti K."/>
            <person name="Kuo A."/>
            <person name="Mondo S."/>
            <person name="Riley R."/>
            <person name="Otillar R."/>
            <person name="Haridas S."/>
            <person name="Lipzen A."/>
            <person name="Grimwood J."/>
            <person name="Schmutz J."/>
            <person name="Clum A."/>
            <person name="Reid I.D."/>
            <person name="Moisan M.C."/>
            <person name="Butler G."/>
            <person name="Nguyen T.T.M."/>
            <person name="Dewar K."/>
            <person name="Conant G."/>
            <person name="Drula E."/>
            <person name="Henrissat B."/>
            <person name="Hansel C."/>
            <person name="Singer S."/>
            <person name="Hutchinson M.I."/>
            <person name="de Vries R.P."/>
            <person name="Natvig D.O."/>
            <person name="Powell A.J."/>
            <person name="Tsang A."/>
            <person name="Grigoriev I.V."/>
        </authorList>
    </citation>
    <scope>NUCLEOTIDE SEQUENCE [LARGE SCALE GENOMIC DNA]</scope>
    <source>
        <strain evidence="1 2">ATCC 22073</strain>
    </source>
</reference>
<proteinExistence type="predicted"/>
<keyword evidence="2" id="KW-1185">Reference proteome</keyword>
<comment type="caution">
    <text evidence="1">The sequence shown here is derived from an EMBL/GenBank/DDBJ whole genome shotgun (WGS) entry which is preliminary data.</text>
</comment>
<dbReference type="EMBL" id="JAZGUE010000005">
    <property type="protein sequence ID" value="KAL2266259.1"/>
    <property type="molecule type" value="Genomic_DNA"/>
</dbReference>
<dbReference type="GeneID" id="98126875"/>
<dbReference type="Proteomes" id="UP001600064">
    <property type="component" value="Unassembled WGS sequence"/>
</dbReference>
<organism evidence="1 2">
    <name type="scientific">Remersonia thermophila</name>
    <dbReference type="NCBI Taxonomy" id="72144"/>
    <lineage>
        <taxon>Eukaryota</taxon>
        <taxon>Fungi</taxon>
        <taxon>Dikarya</taxon>
        <taxon>Ascomycota</taxon>
        <taxon>Pezizomycotina</taxon>
        <taxon>Sordariomycetes</taxon>
        <taxon>Sordariomycetidae</taxon>
        <taxon>Sordariales</taxon>
        <taxon>Sordariales incertae sedis</taxon>
        <taxon>Remersonia</taxon>
    </lineage>
</organism>
<evidence type="ECO:0000313" key="1">
    <source>
        <dbReference type="EMBL" id="KAL2266259.1"/>
    </source>
</evidence>
<evidence type="ECO:0000313" key="2">
    <source>
        <dbReference type="Proteomes" id="UP001600064"/>
    </source>
</evidence>
<gene>
    <name evidence="1" type="ORF">VTJ83DRAFT_5611</name>
</gene>
<accession>A0ABR4D7B8</accession>
<protein>
    <submittedName>
        <fullName evidence="1">Uncharacterized protein</fullName>
    </submittedName>
</protein>
<name>A0ABR4D7B8_9PEZI</name>
<sequence length="76" mass="8395">MNKFSSDASRSGIDLAEDGLLIFHHNYDHAQYHLGPEATVQSFTCNGEDGVLMTTPGPCLSDEQIDETCVKSCEMW</sequence>
<dbReference type="RefSeq" id="XP_070864986.1">
    <property type="nucleotide sequence ID" value="XM_071012231.1"/>
</dbReference>